<dbReference type="Gene3D" id="3.30.200.20">
    <property type="entry name" value="Phosphorylase Kinase, domain 1"/>
    <property type="match status" value="1"/>
</dbReference>
<dbReference type="PROSITE" id="PS50853">
    <property type="entry name" value="FN3"/>
    <property type="match status" value="6"/>
</dbReference>
<dbReference type="SMART" id="SM00408">
    <property type="entry name" value="IGc2"/>
    <property type="match status" value="6"/>
</dbReference>
<evidence type="ECO:0000256" key="11">
    <source>
        <dbReference type="ARBA" id="ARBA00022837"/>
    </source>
</evidence>
<dbReference type="InterPro" id="IPR017441">
    <property type="entry name" value="Protein_kinase_ATP_BS"/>
</dbReference>
<dbReference type="FunFam" id="2.60.40.10:FF:000160">
    <property type="entry name" value="Titin a"/>
    <property type="match status" value="1"/>
</dbReference>
<comment type="catalytic activity">
    <reaction evidence="17">
        <text>L-seryl-[protein] + ATP = O-phospho-L-seryl-[protein] + ADP + H(+)</text>
        <dbReference type="Rhea" id="RHEA:17989"/>
        <dbReference type="Rhea" id="RHEA-COMP:9863"/>
        <dbReference type="Rhea" id="RHEA-COMP:11604"/>
        <dbReference type="ChEBI" id="CHEBI:15378"/>
        <dbReference type="ChEBI" id="CHEBI:29999"/>
        <dbReference type="ChEBI" id="CHEBI:30616"/>
        <dbReference type="ChEBI" id="CHEBI:83421"/>
        <dbReference type="ChEBI" id="CHEBI:456216"/>
        <dbReference type="EC" id="2.7.11.1"/>
    </reaction>
</comment>
<feature type="non-terminal residue" evidence="23">
    <location>
        <position position="1"/>
    </location>
</feature>
<dbReference type="InterPro" id="IPR007110">
    <property type="entry name" value="Ig-like_dom"/>
</dbReference>
<dbReference type="PROSITE" id="PS00108">
    <property type="entry name" value="PROTEIN_KINASE_ST"/>
    <property type="match status" value="1"/>
</dbReference>
<feature type="domain" description="Ig-like" evidence="21">
    <location>
        <begin position="2091"/>
        <end position="2186"/>
    </location>
</feature>
<feature type="domain" description="Ig-like" evidence="21">
    <location>
        <begin position="1055"/>
        <end position="1136"/>
    </location>
</feature>
<evidence type="ECO:0000256" key="14">
    <source>
        <dbReference type="ARBA" id="ARBA00022860"/>
    </source>
</evidence>
<evidence type="ECO:0000256" key="6">
    <source>
        <dbReference type="ARBA" id="ARBA00022679"/>
    </source>
</evidence>
<feature type="domain" description="Ig-like" evidence="21">
    <location>
        <begin position="1992"/>
        <end position="2086"/>
    </location>
</feature>
<evidence type="ECO:0000256" key="7">
    <source>
        <dbReference type="ARBA" id="ARBA00022723"/>
    </source>
</evidence>
<evidence type="ECO:0000256" key="5">
    <source>
        <dbReference type="ARBA" id="ARBA00022553"/>
    </source>
</evidence>
<keyword evidence="12 18" id="KW-0067">ATP-binding</keyword>
<feature type="compositionally biased region" description="Gly residues" evidence="19">
    <location>
        <begin position="472"/>
        <end position="481"/>
    </location>
</feature>
<organism evidence="23 24">
    <name type="scientific">Cryptomeria japonica</name>
    <name type="common">Japanese cedar</name>
    <name type="synonym">Cupressus japonica</name>
    <dbReference type="NCBI Taxonomy" id="3369"/>
    <lineage>
        <taxon>Eukaryota</taxon>
        <taxon>Viridiplantae</taxon>
        <taxon>Streptophyta</taxon>
        <taxon>Embryophyta</taxon>
        <taxon>Tracheophyta</taxon>
        <taxon>Spermatophyta</taxon>
        <taxon>Pinopsida</taxon>
        <taxon>Pinidae</taxon>
        <taxon>Conifers II</taxon>
        <taxon>Cupressales</taxon>
        <taxon>Cupressaceae</taxon>
        <taxon>Cryptomeria</taxon>
    </lineage>
</organism>
<feature type="domain" description="Fibronectin type-III" evidence="22">
    <location>
        <begin position="1351"/>
        <end position="1450"/>
    </location>
</feature>
<evidence type="ECO:0000256" key="13">
    <source>
        <dbReference type="ARBA" id="ARBA00022842"/>
    </source>
</evidence>
<keyword evidence="13" id="KW-0460">Magnesium</keyword>
<feature type="binding site" evidence="18">
    <location>
        <position position="2342"/>
    </location>
    <ligand>
        <name>ATP</name>
        <dbReference type="ChEBI" id="CHEBI:30616"/>
    </ligand>
</feature>
<name>A0AAD3RRX6_CRYJA</name>
<dbReference type="GO" id="GO:0005524">
    <property type="term" value="F:ATP binding"/>
    <property type="evidence" value="ECO:0007669"/>
    <property type="project" value="UniProtKB-UniRule"/>
</dbReference>
<keyword evidence="24" id="KW-1185">Reference proteome</keyword>
<feature type="compositionally biased region" description="Low complexity" evidence="19">
    <location>
        <begin position="412"/>
        <end position="437"/>
    </location>
</feature>
<gene>
    <name evidence="23" type="ORF">SUGI_1512200</name>
</gene>
<evidence type="ECO:0000259" key="22">
    <source>
        <dbReference type="PROSITE" id="PS50853"/>
    </source>
</evidence>
<feature type="compositionally biased region" description="Low complexity" evidence="19">
    <location>
        <begin position="566"/>
        <end position="579"/>
    </location>
</feature>
<dbReference type="Pfam" id="PF00041">
    <property type="entry name" value="fn3"/>
    <property type="match status" value="6"/>
</dbReference>
<dbReference type="InterPro" id="IPR013098">
    <property type="entry name" value="Ig_I-set"/>
</dbReference>
<feature type="domain" description="Ig-like" evidence="21">
    <location>
        <begin position="5"/>
        <end position="81"/>
    </location>
</feature>
<dbReference type="FunFam" id="2.60.40.10:FF:000107">
    <property type="entry name" value="Myosin, light chain kinase a"/>
    <property type="match status" value="1"/>
</dbReference>
<feature type="domain" description="Ig-like" evidence="21">
    <location>
        <begin position="948"/>
        <end position="1053"/>
    </location>
</feature>
<dbReference type="Proteomes" id="UP001234787">
    <property type="component" value="Unassembled WGS sequence"/>
</dbReference>
<feature type="compositionally biased region" description="Low complexity" evidence="19">
    <location>
        <begin position="444"/>
        <end position="455"/>
    </location>
</feature>
<keyword evidence="5" id="KW-0597">Phosphoprotein</keyword>
<feature type="compositionally biased region" description="Low complexity" evidence="19">
    <location>
        <begin position="541"/>
        <end position="554"/>
    </location>
</feature>
<keyword evidence="7" id="KW-0479">Metal-binding</keyword>
<feature type="domain" description="Fibronectin type-III" evidence="22">
    <location>
        <begin position="2191"/>
        <end position="2283"/>
    </location>
</feature>
<dbReference type="SMART" id="SM00060">
    <property type="entry name" value="FN3"/>
    <property type="match status" value="6"/>
</dbReference>
<sequence>MAPAPTFQKKPSIRHEEAGKKLVFECLVEAEPQPAVKWFHNGQPLQLEQPRFKGVDPDQTGDYKCIATNKHGSGTASINLNFVQSKPKIPDGRAPKFPRKPVIKQSGQILTIECVVEANPKPSITWYHDQTTIIKADSKHSHCTWQVTGPITNESELRALGVLEGDEAFPPTSVRSSFSSRSSSISSTTTTKAKRDIYIVSFNIRQPKASDGGLYRCNAINELGESSANIALNFQKQEKLEELVSKTAMEKSSLEESEEVRKKRSEESDKLEKLQGEAAAKTSRRESDSMSTKSAGLESRRQSRQLAEESLRVDSSELSTIQEARRSSSSMKQQQQLRQSSGAADQVEAAAGSRRSSADGGSSAAGSRRTSSSTLATGLPADESLPMEVDGAPTSAPRRLTATNRLKRDSLASTTSSTAAGDLHDASSSALDQAAALEQLPPAKRTSSTGSTKRTISVKKKRPSLLGLEGASEGGAEGGADGAQAGEAPPTKKLVKKRVSVKRSTEGSALKLITEEQQLQQQQQQDSQSKVTNDDQRRDSATSVTSSVSQQRASKSTPGLARDRIPSVSVEAPAVVEPPNQEQRVASGRRTSATGSRAGSISSETGAAGSGNKTASKSPTFSVSDSSQPADESRPSGGQPARLDSQKRRGLYDGLRPTETSLIEAEEEDREEEEAKQRLREPPFGFGRAGSRRGSVLLVPEGQDSRRPSIIVPGDNKLRPGEIADRRRRSSIDIRRASAIEVEAADRPSTPLRAVGKKPAIVDFQDSVSGTENHTSYLTFGVEGDPVPALRFFKGDSEIYEGGRYSIVTDDESGMDFRAMLKHRQYAKWKRDQDDPNWGNLKAVEEERLAQIKDPKRPDNFIKPLQNQKVKQGKDLSVRFECVFSKSGVKAKWFRNNKEIFPNKKFHLNSRGDLHVLEIDGPYVEDGGKITCQCLDTKCSAMLEVEEPDPVYKFSKMLAKGYGQHLNRELVLECTCNSYRAQVNWFKDDPDCKGEPLKEHPTIKDKYSFELDKFGKKILRIKYCQFEDSGRYSCKIMNTPRLDEITTTQALITEKKFQIMKPLYSQRATEDDKVILECEVDEYDAPVKWFRKDRETGKWKELKPEQMKHKEIVVDGKKRRLIIKKAKCNDEGEYKCCTNADETACELFVEPSNKWRKKLIDITVVEDEPLTLEVELMERKPGVALVWSRNGKEVGCQGGSMQTTADERIQFKTADDKLLLLIEHAKPSDAGDWSVNFNKMKCACKVTVLPAEKAPAMRFPSTTISAEVGKAHIVEIPYQIQGTKQSAVLPQLLCNGQLVSKDKVELVVKEDKIIMKFKNPERADTNENYEFILENAKGKQAQKFKLDVQGPPGTPQGPLKVTDVFKDKCKLSWERPLDDGGSPVAHYVVERQEVGSGRTTWTECGITSTTELDVKDLSPKKEYKFRVRAVNKKGKSEPLVAAKTIIAKDPYDPPSEPENLVVINWDKDFVDLEWEAPMKDGGVPVEKYIIESKSKFTNDWTAIKEVPAGQGCKAHITETLKEGAQLQFRVRAANKMGQGEPSKATKPVVIKARFVRPYIAGDGLKNIVVKKGRPIRYEINFNGEPPPEVSWIANDLELKCLTDKCEIDNAEKKTILQVVSEADVVVLDRPAPPEGPLVVEEIKSDQVTIKWRKPKDSGGQDIEGYVVEKMNLETGRWVPAGECGPKEEMFTVTNLMKGKKYKFRVRAKNKEGESEALETLNTLNVGEEPTIGKCPKFKVINMDTGEEVCESGSGGAGKAKYTVFDDYLTVTIPDANKSRDSGKYKVVLKNKIGSTEANFDLDVTGPPGPPQGPLELGEVTENSVAISWRPPADDGGNKVTHYIVERRDTSQGEDAWIEVTANCKDTSFNVTGLTKDNAYEFRVMAVNDDGQSKPDATPLSEDSVLLEWEKPKSDGGSRITGYLIEKREVGSDTWQKVNPNLPCLTNEFTVKNLIEDRKYEFRVIAQNAAGNSDFSECSAETLVKDPNASDVPKFVKPLKKTVGVENGSFELECVVQGHPPPTIVWSKGDKDLRDGNGKYCMTQESGPNGTTIHRLLVSRASAEDADEYSIKATNKAGSRTSRCDVEIQTKPKISVPARLAGDVPVAFDRGESIQLKIPFSGNPPPRVRWFKGDEEIEPSAQFDIESDGRHTTLTIRDATREDSGEYRLEVENALGKDSASFNISVSDRPEPPRFPTVDSVVADSATIKWKAPLWDGGSHITQYVIEKRELPMTSWIKAATTRFLSHEVVNLNDEKEYEFRVFAENIYGRSEPSEIIKCTTRQSAPDDYDKFVKDGPVNHMAADIKTHPITDDYEILERIGEGIFGEVYRVREKATGDYYAAKFVPTSTNEEKALLKKEIDVNNLLHHKNILRLHDAYEDEDEMVTVHEFISGPEVYEKICEPGYQMTEEQVKKYMRDVCEAVRHMHDRNVIHLDLKPENLVLQSKKPLSPDHEPKVKIVDFGLA</sequence>
<dbReference type="PROSITE" id="PS00107">
    <property type="entry name" value="PROTEIN_KINASE_ATP"/>
    <property type="match status" value="1"/>
</dbReference>
<evidence type="ECO:0000256" key="8">
    <source>
        <dbReference type="ARBA" id="ARBA00022737"/>
    </source>
</evidence>
<keyword evidence="10" id="KW-0418">Kinase</keyword>
<dbReference type="InterPro" id="IPR003961">
    <property type="entry name" value="FN3_dom"/>
</dbReference>
<dbReference type="SUPFAM" id="SSF48726">
    <property type="entry name" value="Immunoglobulin"/>
    <property type="match status" value="9"/>
</dbReference>
<dbReference type="FunFam" id="2.60.40.10:FF:000003">
    <property type="entry name" value="Titin isoform E"/>
    <property type="match status" value="1"/>
</dbReference>
<dbReference type="Gene3D" id="1.10.510.10">
    <property type="entry name" value="Transferase(Phosphotransferase) domain 1"/>
    <property type="match status" value="1"/>
</dbReference>
<dbReference type="FunFam" id="2.60.40.10:FF:000127">
    <property type="entry name" value="titin isoform X1"/>
    <property type="match status" value="1"/>
</dbReference>
<keyword evidence="4" id="KW-0723">Serine/threonine-protein kinase</keyword>
<dbReference type="InterPro" id="IPR013783">
    <property type="entry name" value="Ig-like_fold"/>
</dbReference>
<evidence type="ECO:0000313" key="24">
    <source>
        <dbReference type="Proteomes" id="UP001234787"/>
    </source>
</evidence>
<evidence type="ECO:0000256" key="12">
    <source>
        <dbReference type="ARBA" id="ARBA00022840"/>
    </source>
</evidence>
<feature type="region of interest" description="Disordered" evidence="19">
    <location>
        <begin position="248"/>
        <end position="691"/>
    </location>
</feature>
<dbReference type="PANTHER" id="PTHR13817:SF151">
    <property type="entry name" value="TITIN"/>
    <property type="match status" value="1"/>
</dbReference>
<keyword evidence="15" id="KW-0393">Immunoglobulin domain</keyword>
<dbReference type="PRINTS" id="PR00014">
    <property type="entry name" value="FNTYPEIII"/>
</dbReference>
<keyword evidence="11" id="KW-0106">Calcium</keyword>
<feature type="domain" description="Fibronectin type-III" evidence="22">
    <location>
        <begin position="1453"/>
        <end position="1553"/>
    </location>
</feature>
<dbReference type="FunFam" id="2.60.40.10:FF:000056">
    <property type="entry name" value="twitchin isoform X4"/>
    <property type="match status" value="2"/>
</dbReference>
<dbReference type="InterPro" id="IPR050964">
    <property type="entry name" value="Striated_Muscle_Regulatory"/>
</dbReference>
<feature type="domain" description="Protein kinase" evidence="20">
    <location>
        <begin position="2313"/>
        <end position="2464"/>
    </location>
</feature>
<proteinExistence type="inferred from homology"/>
<dbReference type="InterPro" id="IPR036179">
    <property type="entry name" value="Ig-like_dom_sf"/>
</dbReference>
<reference evidence="23" key="1">
    <citation type="submission" date="2022-12" db="EMBL/GenBank/DDBJ databases">
        <title>Chromosome-Level Genome Assembly of Japanese Cedar (Cryptomeriajaponica D. Don).</title>
        <authorList>
            <person name="Fujino T."/>
            <person name="Yamaguchi K."/>
            <person name="Yokoyama T."/>
            <person name="Hamanaka T."/>
            <person name="Harazono Y."/>
            <person name="Kamada H."/>
            <person name="Kobayashi W."/>
            <person name="Ujino-Ihara T."/>
            <person name="Uchiyama K."/>
            <person name="Matsumoto A."/>
            <person name="Izuno A."/>
            <person name="Tsumura Y."/>
            <person name="Toyoda A."/>
            <person name="Shigenobu S."/>
            <person name="Moriguchi Y."/>
            <person name="Ueno S."/>
            <person name="Kasahara M."/>
        </authorList>
    </citation>
    <scope>NUCLEOTIDE SEQUENCE</scope>
</reference>
<evidence type="ECO:0000256" key="15">
    <source>
        <dbReference type="ARBA" id="ARBA00023319"/>
    </source>
</evidence>
<dbReference type="Pfam" id="PF07679">
    <property type="entry name" value="I-set"/>
    <property type="match status" value="5"/>
</dbReference>
<dbReference type="FunFam" id="2.60.40.10:FF:000006">
    <property type="entry name" value="Uncharacterized protein, isoform F"/>
    <property type="match status" value="1"/>
</dbReference>
<dbReference type="GO" id="GO:0046872">
    <property type="term" value="F:metal ion binding"/>
    <property type="evidence" value="ECO:0007669"/>
    <property type="project" value="UniProtKB-KW"/>
</dbReference>
<feature type="domain" description="Ig-like" evidence="21">
    <location>
        <begin position="858"/>
        <end position="933"/>
    </location>
</feature>
<comment type="catalytic activity">
    <reaction evidence="16">
        <text>L-threonyl-[protein] + ATP = O-phospho-L-threonyl-[protein] + ADP + H(+)</text>
        <dbReference type="Rhea" id="RHEA:46608"/>
        <dbReference type="Rhea" id="RHEA-COMP:11060"/>
        <dbReference type="Rhea" id="RHEA-COMP:11605"/>
        <dbReference type="ChEBI" id="CHEBI:15378"/>
        <dbReference type="ChEBI" id="CHEBI:30013"/>
        <dbReference type="ChEBI" id="CHEBI:30616"/>
        <dbReference type="ChEBI" id="CHEBI:61977"/>
        <dbReference type="ChEBI" id="CHEBI:456216"/>
        <dbReference type="EC" id="2.7.11.1"/>
    </reaction>
</comment>
<accession>A0AAD3RRX6</accession>
<feature type="domain" description="Fibronectin type-III" evidence="22">
    <location>
        <begin position="1890"/>
        <end position="1986"/>
    </location>
</feature>
<evidence type="ECO:0000256" key="4">
    <source>
        <dbReference type="ARBA" id="ARBA00022527"/>
    </source>
</evidence>
<keyword evidence="9 18" id="KW-0547">Nucleotide-binding</keyword>
<evidence type="ECO:0000259" key="21">
    <source>
        <dbReference type="PROSITE" id="PS50835"/>
    </source>
</evidence>
<evidence type="ECO:0000256" key="2">
    <source>
        <dbReference type="ARBA" id="ARBA00006692"/>
    </source>
</evidence>
<evidence type="ECO:0000256" key="10">
    <source>
        <dbReference type="ARBA" id="ARBA00022777"/>
    </source>
</evidence>
<comment type="caution">
    <text evidence="23">The sequence shown here is derived from an EMBL/GenBank/DDBJ whole genome shotgun (WGS) entry which is preliminary data.</text>
</comment>
<keyword evidence="6" id="KW-0808">Transferase</keyword>
<comment type="similarity">
    <text evidence="2">Belongs to the protein kinase superfamily. CAMK Ser/Thr protein kinase family.</text>
</comment>
<dbReference type="SMART" id="SM00409">
    <property type="entry name" value="IG"/>
    <property type="match status" value="8"/>
</dbReference>
<feature type="compositionally biased region" description="Polar residues" evidence="19">
    <location>
        <begin position="580"/>
        <end position="630"/>
    </location>
</feature>
<dbReference type="InterPro" id="IPR003599">
    <property type="entry name" value="Ig_sub"/>
</dbReference>
<feature type="domain" description="Fibronectin type-III" evidence="22">
    <location>
        <begin position="1632"/>
        <end position="1728"/>
    </location>
</feature>
<keyword evidence="14" id="KW-0112">Calmodulin-binding</keyword>
<dbReference type="GO" id="GO:0005516">
    <property type="term" value="F:calmodulin binding"/>
    <property type="evidence" value="ECO:0007669"/>
    <property type="project" value="UniProtKB-KW"/>
</dbReference>
<dbReference type="InterPro" id="IPR008271">
    <property type="entry name" value="Ser/Thr_kinase_AS"/>
</dbReference>
<dbReference type="FunFam" id="2.60.40.10:FF:000031">
    <property type="entry name" value="Myosin-binding protein C, slow type"/>
    <property type="match status" value="1"/>
</dbReference>
<dbReference type="SUPFAM" id="SSF56112">
    <property type="entry name" value="Protein kinase-like (PK-like)"/>
    <property type="match status" value="1"/>
</dbReference>
<dbReference type="Gene3D" id="2.60.40.10">
    <property type="entry name" value="Immunoglobulins"/>
    <property type="match status" value="15"/>
</dbReference>
<feature type="compositionally biased region" description="Low complexity" evidence="19">
    <location>
        <begin position="517"/>
        <end position="529"/>
    </location>
</feature>
<feature type="domain" description="Fibronectin type-III" evidence="22">
    <location>
        <begin position="1806"/>
        <end position="1889"/>
    </location>
</feature>
<dbReference type="PROSITE" id="PS50835">
    <property type="entry name" value="IG_LIKE"/>
    <property type="match status" value="7"/>
</dbReference>
<dbReference type="InterPro" id="IPR003598">
    <property type="entry name" value="Ig_sub2"/>
</dbReference>
<feature type="compositionally biased region" description="Low complexity" evidence="19">
    <location>
        <begin position="327"/>
        <end position="341"/>
    </location>
</feature>
<dbReference type="PROSITE" id="PS50011">
    <property type="entry name" value="PROTEIN_KINASE_DOM"/>
    <property type="match status" value="1"/>
</dbReference>
<dbReference type="InterPro" id="IPR000719">
    <property type="entry name" value="Prot_kinase_dom"/>
</dbReference>
<evidence type="ECO:0000259" key="20">
    <source>
        <dbReference type="PROSITE" id="PS50011"/>
    </source>
</evidence>
<keyword evidence="8" id="KW-0677">Repeat</keyword>
<feature type="compositionally biased region" description="Low complexity" evidence="19">
    <location>
        <begin position="349"/>
        <end position="378"/>
    </location>
</feature>
<evidence type="ECO:0000256" key="19">
    <source>
        <dbReference type="SAM" id="MobiDB-lite"/>
    </source>
</evidence>
<dbReference type="Pfam" id="PF00069">
    <property type="entry name" value="Pkinase"/>
    <property type="match status" value="1"/>
</dbReference>
<evidence type="ECO:0000256" key="9">
    <source>
        <dbReference type="ARBA" id="ARBA00022741"/>
    </source>
</evidence>
<feature type="compositionally biased region" description="Basic and acidic residues" evidence="19">
    <location>
        <begin position="248"/>
        <end position="275"/>
    </location>
</feature>
<evidence type="ECO:0000256" key="18">
    <source>
        <dbReference type="PROSITE-ProRule" id="PRU10141"/>
    </source>
</evidence>
<evidence type="ECO:0000256" key="3">
    <source>
        <dbReference type="ARBA" id="ARBA00012513"/>
    </source>
</evidence>
<evidence type="ECO:0000313" key="23">
    <source>
        <dbReference type="EMBL" id="GLJ59515.1"/>
    </source>
</evidence>
<dbReference type="CDD" id="cd00063">
    <property type="entry name" value="FN3"/>
    <property type="match status" value="6"/>
</dbReference>
<dbReference type="PANTHER" id="PTHR13817">
    <property type="entry name" value="TITIN"/>
    <property type="match status" value="1"/>
</dbReference>
<evidence type="ECO:0000256" key="17">
    <source>
        <dbReference type="ARBA" id="ARBA00048679"/>
    </source>
</evidence>
<feature type="domain" description="Ig-like" evidence="21">
    <location>
        <begin position="95"/>
        <end position="231"/>
    </location>
</feature>
<dbReference type="GO" id="GO:0004674">
    <property type="term" value="F:protein serine/threonine kinase activity"/>
    <property type="evidence" value="ECO:0007669"/>
    <property type="project" value="UniProtKB-KW"/>
</dbReference>
<dbReference type="EMBL" id="BSEH01001002">
    <property type="protein sequence ID" value="GLJ59515.1"/>
    <property type="molecule type" value="Genomic_DNA"/>
</dbReference>
<evidence type="ECO:0000256" key="1">
    <source>
        <dbReference type="ARBA" id="ARBA00001946"/>
    </source>
</evidence>
<dbReference type="SUPFAM" id="SSF49265">
    <property type="entry name" value="Fibronectin type III"/>
    <property type="match status" value="4"/>
</dbReference>
<protein>
    <recommendedName>
        <fullName evidence="3">non-specific serine/threonine protein kinase</fullName>
        <ecNumber evidence="3">2.7.11.1</ecNumber>
    </recommendedName>
</protein>
<comment type="cofactor">
    <cofactor evidence="1">
        <name>Mg(2+)</name>
        <dbReference type="ChEBI" id="CHEBI:18420"/>
    </cofactor>
</comment>
<dbReference type="InterPro" id="IPR036116">
    <property type="entry name" value="FN3_sf"/>
</dbReference>
<dbReference type="CDD" id="cd00096">
    <property type="entry name" value="Ig"/>
    <property type="match status" value="1"/>
</dbReference>
<feature type="compositionally biased region" description="Basic and acidic residues" evidence="19">
    <location>
        <begin position="298"/>
        <end position="315"/>
    </location>
</feature>
<dbReference type="SMART" id="SM00220">
    <property type="entry name" value="S_TKc"/>
    <property type="match status" value="1"/>
</dbReference>
<evidence type="ECO:0000256" key="16">
    <source>
        <dbReference type="ARBA" id="ARBA00047899"/>
    </source>
</evidence>
<dbReference type="EC" id="2.7.11.1" evidence="3"/>
<dbReference type="InterPro" id="IPR011009">
    <property type="entry name" value="Kinase-like_dom_sf"/>
</dbReference>